<name>A0A645G9U8_9ZZZZ</name>
<dbReference type="Gene3D" id="3.30.60.160">
    <property type="match status" value="1"/>
</dbReference>
<evidence type="ECO:0008006" key="2">
    <source>
        <dbReference type="Google" id="ProtNLM"/>
    </source>
</evidence>
<evidence type="ECO:0000313" key="1">
    <source>
        <dbReference type="EMBL" id="MPN22800.1"/>
    </source>
</evidence>
<dbReference type="InterPro" id="IPR038603">
    <property type="entry name" value="Znf_FCS_sf"/>
</dbReference>
<reference evidence="1" key="1">
    <citation type="submission" date="2019-08" db="EMBL/GenBank/DDBJ databases">
        <authorList>
            <person name="Kucharzyk K."/>
            <person name="Murdoch R.W."/>
            <person name="Higgins S."/>
            <person name="Loffler F."/>
        </authorList>
    </citation>
    <scope>NUCLEOTIDE SEQUENCE</scope>
</reference>
<proteinExistence type="predicted"/>
<dbReference type="Gene3D" id="1.10.10.60">
    <property type="entry name" value="Homeodomain-like"/>
    <property type="match status" value="1"/>
</dbReference>
<protein>
    <recommendedName>
        <fullName evidence="2">RNA polymerase sigma factor 70 region 4 type 2 domain-containing protein</fullName>
    </recommendedName>
</protein>
<organism evidence="1">
    <name type="scientific">bioreactor metagenome</name>
    <dbReference type="NCBI Taxonomy" id="1076179"/>
    <lineage>
        <taxon>unclassified sequences</taxon>
        <taxon>metagenomes</taxon>
        <taxon>ecological metagenomes</taxon>
    </lineage>
</organism>
<dbReference type="AlphaFoldDB" id="A0A645G9U8"/>
<comment type="caution">
    <text evidence="1">The sequence shown here is derived from an EMBL/GenBank/DDBJ whole genome shotgun (WGS) entry which is preliminary data.</text>
</comment>
<gene>
    <name evidence="1" type="ORF">SDC9_170184</name>
</gene>
<dbReference type="EMBL" id="VSSQ01071126">
    <property type="protein sequence ID" value="MPN22800.1"/>
    <property type="molecule type" value="Genomic_DNA"/>
</dbReference>
<accession>A0A645G9U8</accession>
<sequence length="136" mass="15675">MTDQEKQQIAIYRNQGLSYTAISNRMEISVNSIKTYCKRNGLGGVRAFEKTNGADVCACENCGTPVKQNPGRKKKRFCSDKCRNAWWNVHQDEVNKKANYECVCTYCNKPFISYGNKHRKYCSHQCYIEDRFGGAY</sequence>